<feature type="binding site" evidence="7">
    <location>
        <position position="220"/>
    </location>
    <ligand>
        <name>Mg(2+)</name>
        <dbReference type="ChEBI" id="CHEBI:18420"/>
    </ligand>
</feature>
<keyword evidence="6 8" id="KW-0472">Membrane</keyword>
<name>A0A1F7VBH9_9BACT</name>
<dbReference type="GO" id="GO:0005886">
    <property type="term" value="C:plasma membrane"/>
    <property type="evidence" value="ECO:0007669"/>
    <property type="project" value="TreeGrafter"/>
</dbReference>
<comment type="similarity">
    <text evidence="2">Belongs to the glycosyltransferase 4 family. MraY subfamily.</text>
</comment>
<keyword evidence="3" id="KW-0808">Transferase</keyword>
<feature type="transmembrane region" description="Helical" evidence="8">
    <location>
        <begin position="165"/>
        <end position="181"/>
    </location>
</feature>
<evidence type="ECO:0000256" key="8">
    <source>
        <dbReference type="SAM" id="Phobius"/>
    </source>
</evidence>
<feature type="transmembrane region" description="Helical" evidence="8">
    <location>
        <begin position="228"/>
        <end position="246"/>
    </location>
</feature>
<evidence type="ECO:0000313" key="9">
    <source>
        <dbReference type="EMBL" id="OGL87866.1"/>
    </source>
</evidence>
<evidence type="ECO:0000256" key="1">
    <source>
        <dbReference type="ARBA" id="ARBA00004141"/>
    </source>
</evidence>
<reference evidence="9 10" key="1">
    <citation type="journal article" date="2016" name="Nat. Commun.">
        <title>Thousands of microbial genomes shed light on interconnected biogeochemical processes in an aquifer system.</title>
        <authorList>
            <person name="Anantharaman K."/>
            <person name="Brown C.T."/>
            <person name="Hug L.A."/>
            <person name="Sharon I."/>
            <person name="Castelle C.J."/>
            <person name="Probst A.J."/>
            <person name="Thomas B.C."/>
            <person name="Singh A."/>
            <person name="Wilkins M.J."/>
            <person name="Karaoz U."/>
            <person name="Brodie E.L."/>
            <person name="Williams K.H."/>
            <person name="Hubbard S.S."/>
            <person name="Banfield J.F."/>
        </authorList>
    </citation>
    <scope>NUCLEOTIDE SEQUENCE [LARGE SCALE GENOMIC DNA]</scope>
</reference>
<dbReference type="Proteomes" id="UP000178264">
    <property type="component" value="Unassembled WGS sequence"/>
</dbReference>
<evidence type="ECO:0000256" key="4">
    <source>
        <dbReference type="ARBA" id="ARBA00022692"/>
    </source>
</evidence>
<dbReference type="GO" id="GO:0071555">
    <property type="term" value="P:cell wall organization"/>
    <property type="evidence" value="ECO:0007669"/>
    <property type="project" value="TreeGrafter"/>
</dbReference>
<dbReference type="GO" id="GO:0046872">
    <property type="term" value="F:metal ion binding"/>
    <property type="evidence" value="ECO:0007669"/>
    <property type="project" value="UniProtKB-KW"/>
</dbReference>
<feature type="transmembrane region" description="Helical" evidence="8">
    <location>
        <begin position="302"/>
        <end position="322"/>
    </location>
</feature>
<feature type="transmembrane region" description="Helical" evidence="8">
    <location>
        <begin position="60"/>
        <end position="79"/>
    </location>
</feature>
<evidence type="ECO:0000256" key="3">
    <source>
        <dbReference type="ARBA" id="ARBA00022679"/>
    </source>
</evidence>
<keyword evidence="7" id="KW-0460">Magnesium</keyword>
<evidence type="ECO:0000256" key="5">
    <source>
        <dbReference type="ARBA" id="ARBA00022989"/>
    </source>
</evidence>
<comment type="caution">
    <text evidence="9">The sequence shown here is derived from an EMBL/GenBank/DDBJ whole genome shotgun (WGS) entry which is preliminary data.</text>
</comment>
<keyword evidence="7" id="KW-0479">Metal-binding</keyword>
<dbReference type="PANTHER" id="PTHR22926:SF5">
    <property type="entry name" value="PHOSPHO-N-ACETYLMURAMOYL-PENTAPEPTIDE-TRANSFERASE HOMOLOG"/>
    <property type="match status" value="1"/>
</dbReference>
<dbReference type="EMBL" id="MGER01000045">
    <property type="protein sequence ID" value="OGL87866.1"/>
    <property type="molecule type" value="Genomic_DNA"/>
</dbReference>
<dbReference type="Pfam" id="PF00953">
    <property type="entry name" value="Glycos_transf_4"/>
    <property type="match status" value="1"/>
</dbReference>
<sequence length="372" mass="41675">MVSFSIIVTSLGFLILACVVAFAWAPMLTTILYRGKILRTGDHRFTIPLPGRQEKHGTPIMGGLLVVVTVAVLSFLFNWNQRFTWVPIGVMLLSSALGGIDDILNIYGSKRLMRSLERTMTLARVHRDWWMRWYYRISIPWVAYKRFFFHMGSYPGKGIQAHEKILFQFIAGTITAWWIFAKLGPEWKVIWLPWSGELSLGIFLVPLIILTVMATANAVNIADGLDGLAGGTLLTAFGGLLMLSWIQGNVSFAILNAMVIGSLFTYTYFNIKPARFQMGDVGSLGLGALLAVMSIAQNRIAVLPLFGFIFFIELASVIIQSIGKHILNRRILILAPLHHHFEARGWSEEKIVMRAWVLNAIAVMIGVWVALH</sequence>
<feature type="transmembrane region" description="Helical" evidence="8">
    <location>
        <begin position="6"/>
        <end position="33"/>
    </location>
</feature>
<feature type="transmembrane region" description="Helical" evidence="8">
    <location>
        <begin position="201"/>
        <end position="221"/>
    </location>
</feature>
<comment type="cofactor">
    <cofactor evidence="7">
        <name>Mg(2+)</name>
        <dbReference type="ChEBI" id="CHEBI:18420"/>
    </cofactor>
</comment>
<dbReference type="GO" id="GO:0044038">
    <property type="term" value="P:cell wall macromolecule biosynthetic process"/>
    <property type="evidence" value="ECO:0007669"/>
    <property type="project" value="TreeGrafter"/>
</dbReference>
<dbReference type="AlphaFoldDB" id="A0A1F7VBH9"/>
<comment type="subcellular location">
    <subcellularLocation>
        <location evidence="1">Membrane</location>
        <topology evidence="1">Multi-pass membrane protein</topology>
    </subcellularLocation>
</comment>
<dbReference type="PROSITE" id="PS01348">
    <property type="entry name" value="MRAY_2"/>
    <property type="match status" value="1"/>
</dbReference>
<organism evidence="9 10">
    <name type="scientific">Candidatus Uhrbacteria bacterium RIFCSPLOWO2_02_FULL_49_11</name>
    <dbReference type="NCBI Taxonomy" id="1802409"/>
    <lineage>
        <taxon>Bacteria</taxon>
        <taxon>Candidatus Uhriibacteriota</taxon>
    </lineage>
</organism>
<dbReference type="PANTHER" id="PTHR22926">
    <property type="entry name" value="PHOSPHO-N-ACETYLMURAMOYL-PENTAPEPTIDE-TRANSFERASE"/>
    <property type="match status" value="1"/>
</dbReference>
<dbReference type="CDD" id="cd06852">
    <property type="entry name" value="GT_MraY"/>
    <property type="match status" value="1"/>
</dbReference>
<evidence type="ECO:0000256" key="7">
    <source>
        <dbReference type="PIRSR" id="PIRSR600715-1"/>
    </source>
</evidence>
<evidence type="ECO:0000256" key="6">
    <source>
        <dbReference type="ARBA" id="ARBA00023136"/>
    </source>
</evidence>
<gene>
    <name evidence="9" type="ORF">A3I42_03475</name>
</gene>
<dbReference type="InterPro" id="IPR003524">
    <property type="entry name" value="PNAcMuramoyl-5peptid_Trfase"/>
</dbReference>
<feature type="transmembrane region" description="Helical" evidence="8">
    <location>
        <begin position="351"/>
        <end position="371"/>
    </location>
</feature>
<feature type="binding site" evidence="7">
    <location>
        <position position="280"/>
    </location>
    <ligand>
        <name>Mg(2+)</name>
        <dbReference type="ChEBI" id="CHEBI:18420"/>
    </ligand>
</feature>
<keyword evidence="4 8" id="KW-0812">Transmembrane</keyword>
<evidence type="ECO:0000256" key="2">
    <source>
        <dbReference type="ARBA" id="ARBA00005583"/>
    </source>
</evidence>
<dbReference type="InterPro" id="IPR000715">
    <property type="entry name" value="Glycosyl_transferase_4"/>
</dbReference>
<protein>
    <submittedName>
        <fullName evidence="9">Uncharacterized protein</fullName>
    </submittedName>
</protein>
<keyword evidence="5 8" id="KW-1133">Transmembrane helix</keyword>
<accession>A0A1F7VBH9</accession>
<proteinExistence type="inferred from homology"/>
<feature type="transmembrane region" description="Helical" evidence="8">
    <location>
        <begin position="252"/>
        <end position="271"/>
    </location>
</feature>
<dbReference type="InterPro" id="IPR018480">
    <property type="entry name" value="PNAcMuramoyl-5peptid_Trfase_CS"/>
</dbReference>
<dbReference type="GO" id="GO:0008963">
    <property type="term" value="F:phospho-N-acetylmuramoyl-pentapeptide-transferase activity"/>
    <property type="evidence" value="ECO:0007669"/>
    <property type="project" value="InterPro"/>
</dbReference>
<evidence type="ECO:0000313" key="10">
    <source>
        <dbReference type="Proteomes" id="UP000178264"/>
    </source>
</evidence>